<reference evidence="1 2" key="1">
    <citation type="submission" date="2020-08" db="EMBL/GenBank/DDBJ databases">
        <title>Acidobacteriota in marine sediments use diverse sulfur dissimilation pathways.</title>
        <authorList>
            <person name="Wasmund K."/>
        </authorList>
    </citation>
    <scope>NUCLEOTIDE SEQUENCE [LARGE SCALE GENOMIC DNA]</scope>
    <source>
        <strain evidence="1">MAG AM4</strain>
    </source>
</reference>
<proteinExistence type="predicted"/>
<name>A0A8J7C1F9_9BACT</name>
<dbReference type="AlphaFoldDB" id="A0A8J7C1F9"/>
<evidence type="ECO:0000313" key="1">
    <source>
        <dbReference type="EMBL" id="MBD3867320.1"/>
    </source>
</evidence>
<accession>A0A8J7C1F9</accession>
<dbReference type="Proteomes" id="UP000648239">
    <property type="component" value="Unassembled WGS sequence"/>
</dbReference>
<evidence type="ECO:0000313" key="2">
    <source>
        <dbReference type="Proteomes" id="UP000648239"/>
    </source>
</evidence>
<sequence>MNGTRILGMLLALAVPIPIAMPAQDEKPRSIDMLERTGSRLAQLDVSVTGPKGFVDDLTAADFELRVGGKFIDSFIVDRVCGDSPVATPTLDSTETGDTPPIPISRRSMATYIFFFDQPHLTQAGRQESIDLAHELIPDLMDGNAQAMIVSGARKLEVIQEMTSDPVELAAGLDRLQRNRNQWSTWAVEEDKRIQELLYALWEEKNTDHAISIARLHQRAEIWEAEKSLHRVNMVMGRLAEMDPPKAFLYFADTMRKNPGEHYLTYFGNRMLRDQNFAGSSLSTSAMMAGNAMDRIINSASALGIRFYTVQGEGLVSESMVTAWSGSQADAGRPNLVRVRDAQDTLVGLARETGGAWFLNGVRAEKIVSRIHDDLSCLYLVSFPPGDFPEDTPLPVRLTTSRKKVRIQTRGRLVIQSESARRTARLLSTFATAPAGAADLRISGVVVPTGYENGLFSALVQVTVPGSRVRGATWDLGASLVTEEKVRDDASGRLLAATPGIRVVFEEEMKFPPGPFELVAVGHEITTDQVVSRKLEGNWPNPNKLPVTLSPIVVLQPEIAAFLRNGILREDGPLGYREQEPVDTTRPTAMVGLVCRSKNNRNDLTVLRTLSGDTEAEFPPLQFDAGGDRCVQYRDMVPPDLMTDGEFRFLVTVLEKGEIIATTERTFAAVGNGTEVSERRSDEP</sequence>
<dbReference type="EMBL" id="JACXWD010000008">
    <property type="protein sequence ID" value="MBD3867320.1"/>
    <property type="molecule type" value="Genomic_DNA"/>
</dbReference>
<organism evidence="1 2">
    <name type="scientific">Candidatus Polarisedimenticola svalbardensis</name>
    <dbReference type="NCBI Taxonomy" id="2886004"/>
    <lineage>
        <taxon>Bacteria</taxon>
        <taxon>Pseudomonadati</taxon>
        <taxon>Acidobacteriota</taxon>
        <taxon>Candidatus Polarisedimenticolia</taxon>
        <taxon>Candidatus Polarisedimenticolales</taxon>
        <taxon>Candidatus Polarisedimenticolaceae</taxon>
        <taxon>Candidatus Polarisedimenticola</taxon>
    </lineage>
</organism>
<gene>
    <name evidence="1" type="ORF">IFK94_04260</name>
</gene>
<protein>
    <submittedName>
        <fullName evidence="1">Uncharacterized protein</fullName>
    </submittedName>
</protein>
<comment type="caution">
    <text evidence="1">The sequence shown here is derived from an EMBL/GenBank/DDBJ whole genome shotgun (WGS) entry which is preliminary data.</text>
</comment>